<reference evidence="2" key="2">
    <citation type="submission" date="2019-11" db="EMBL/GenBank/DDBJ databases">
        <title>Improved Assembly of Tolypothrix boutellei genome.</title>
        <authorList>
            <person name="Sarangi A.N."/>
            <person name="Mukherjee M."/>
            <person name="Ghosh S."/>
            <person name="Singh D."/>
            <person name="Das A."/>
            <person name="Kant S."/>
            <person name="Prusty A."/>
            <person name="Tripathy S."/>
        </authorList>
    </citation>
    <scope>NUCLEOTIDE SEQUENCE</scope>
    <source>
        <strain evidence="2">VB521301</strain>
    </source>
</reference>
<dbReference type="RefSeq" id="WP_038077834.1">
    <property type="nucleotide sequence ID" value="NZ_JHEG04000001.1"/>
</dbReference>
<protein>
    <submittedName>
        <fullName evidence="3">Threonine dehydratase</fullName>
    </submittedName>
</protein>
<evidence type="ECO:0000313" key="2">
    <source>
        <dbReference type="EMBL" id="KAF3890314.1"/>
    </source>
</evidence>
<accession>A0A0C1RK39</accession>
<keyword evidence="4" id="KW-1185">Reference proteome</keyword>
<feature type="region of interest" description="Disordered" evidence="1">
    <location>
        <begin position="60"/>
        <end position="88"/>
    </location>
</feature>
<evidence type="ECO:0000313" key="3">
    <source>
        <dbReference type="EMBL" id="KIE12355.1"/>
    </source>
</evidence>
<name>A0A0C1RK39_9CYAN</name>
<dbReference type="Proteomes" id="UP000029738">
    <property type="component" value="Unassembled WGS sequence"/>
</dbReference>
<dbReference type="EMBL" id="JHEG04000001">
    <property type="protein sequence ID" value="KAF3890314.1"/>
    <property type="molecule type" value="Genomic_DNA"/>
</dbReference>
<proteinExistence type="predicted"/>
<gene>
    <name evidence="3" type="ORF">DA73_0212515</name>
    <name evidence="2" type="ORF">DA73_0400036350</name>
</gene>
<reference evidence="3" key="1">
    <citation type="journal article" date="2015" name="Genome Announc.">
        <title>Draft Genome Sequence of Tolypothrix boutellei Strain VB521301.</title>
        <authorList>
            <person name="Chandrababunaidu M.M."/>
            <person name="Singh D."/>
            <person name="Sen D."/>
            <person name="Bhan S."/>
            <person name="Das S."/>
            <person name="Gupta A."/>
            <person name="Adhikary S.P."/>
            <person name="Tripathy S."/>
        </authorList>
    </citation>
    <scope>NUCLEOTIDE SEQUENCE</scope>
    <source>
        <strain evidence="3">VB521301</strain>
    </source>
</reference>
<evidence type="ECO:0000313" key="4">
    <source>
        <dbReference type="Proteomes" id="UP000029738"/>
    </source>
</evidence>
<dbReference type="OrthoDB" id="489163at2"/>
<sequence>MSRLIQIFQNTFIRFEAFFGFLLRSLLNFFSSIKNFFARLFGFSNSQYFLEPDTAQGIKRSTSEQSKIEESKPAQINETQTKIRPRRPNPQMDYFLNMARDVKKS</sequence>
<dbReference type="AlphaFoldDB" id="A0A0C1RK39"/>
<dbReference type="STRING" id="1479485.DA73_0212515"/>
<evidence type="ECO:0000256" key="1">
    <source>
        <dbReference type="SAM" id="MobiDB-lite"/>
    </source>
</evidence>
<comment type="caution">
    <text evidence="3">The sequence shown here is derived from an EMBL/GenBank/DDBJ whole genome shotgun (WGS) entry which is preliminary data.</text>
</comment>
<organism evidence="3">
    <name type="scientific">Tolypothrix bouteillei VB521301</name>
    <dbReference type="NCBI Taxonomy" id="1479485"/>
    <lineage>
        <taxon>Bacteria</taxon>
        <taxon>Bacillati</taxon>
        <taxon>Cyanobacteriota</taxon>
        <taxon>Cyanophyceae</taxon>
        <taxon>Nostocales</taxon>
        <taxon>Tolypothrichaceae</taxon>
        <taxon>Tolypothrix</taxon>
    </lineage>
</organism>
<dbReference type="EMBL" id="JHEG02000037">
    <property type="protein sequence ID" value="KIE12355.1"/>
    <property type="molecule type" value="Genomic_DNA"/>
</dbReference>